<dbReference type="AlphaFoldDB" id="A0ABD3FAK2"/>
<keyword evidence="2" id="KW-0732">Signal</keyword>
<feature type="chain" id="PRO_5044858352" description="RxLR effector protein" evidence="2">
    <location>
        <begin position="26"/>
        <end position="164"/>
    </location>
</feature>
<dbReference type="Proteomes" id="UP001632037">
    <property type="component" value="Unassembled WGS sequence"/>
</dbReference>
<proteinExistence type="predicted"/>
<feature type="transmembrane region" description="Helical" evidence="1">
    <location>
        <begin position="96"/>
        <end position="117"/>
    </location>
</feature>
<keyword evidence="1" id="KW-1133">Transmembrane helix</keyword>
<reference evidence="3 4" key="1">
    <citation type="submission" date="2024-09" db="EMBL/GenBank/DDBJ databases">
        <title>Genome sequencing and assembly of Phytophthora oleae, isolate VK10A, causative agent of rot of olive drupes.</title>
        <authorList>
            <person name="Conti Taguali S."/>
            <person name="Riolo M."/>
            <person name="La Spada F."/>
            <person name="Cacciola S.O."/>
            <person name="Dionisio G."/>
        </authorList>
    </citation>
    <scope>NUCLEOTIDE SEQUENCE [LARGE SCALE GENOMIC DNA]</scope>
    <source>
        <strain evidence="3 4">VK10A</strain>
    </source>
</reference>
<keyword evidence="4" id="KW-1185">Reference proteome</keyword>
<comment type="caution">
    <text evidence="3">The sequence shown here is derived from an EMBL/GenBank/DDBJ whole genome shotgun (WGS) entry which is preliminary data.</text>
</comment>
<protein>
    <recommendedName>
        <fullName evidence="5">RxLR effector protein</fullName>
    </recommendedName>
</protein>
<dbReference type="EMBL" id="JBIMZQ010000028">
    <property type="protein sequence ID" value="KAL3663331.1"/>
    <property type="molecule type" value="Genomic_DNA"/>
</dbReference>
<keyword evidence="1" id="KW-0812">Transmembrane</keyword>
<keyword evidence="1" id="KW-0472">Membrane</keyword>
<evidence type="ECO:0000313" key="4">
    <source>
        <dbReference type="Proteomes" id="UP001632037"/>
    </source>
</evidence>
<evidence type="ECO:0000256" key="2">
    <source>
        <dbReference type="SAM" id="SignalP"/>
    </source>
</evidence>
<evidence type="ECO:0008006" key="5">
    <source>
        <dbReference type="Google" id="ProtNLM"/>
    </source>
</evidence>
<name>A0ABD3FAK2_9STRA</name>
<organism evidence="3 4">
    <name type="scientific">Phytophthora oleae</name>
    <dbReference type="NCBI Taxonomy" id="2107226"/>
    <lineage>
        <taxon>Eukaryota</taxon>
        <taxon>Sar</taxon>
        <taxon>Stramenopiles</taxon>
        <taxon>Oomycota</taxon>
        <taxon>Peronosporomycetes</taxon>
        <taxon>Peronosporales</taxon>
        <taxon>Peronosporaceae</taxon>
        <taxon>Phytophthora</taxon>
    </lineage>
</organism>
<feature type="signal peptide" evidence="2">
    <location>
        <begin position="1"/>
        <end position="25"/>
    </location>
</feature>
<gene>
    <name evidence="3" type="ORF">V7S43_011737</name>
</gene>
<evidence type="ECO:0000313" key="3">
    <source>
        <dbReference type="EMBL" id="KAL3663331.1"/>
    </source>
</evidence>
<evidence type="ECO:0000256" key="1">
    <source>
        <dbReference type="SAM" id="Phobius"/>
    </source>
</evidence>
<accession>A0ABD3FAK2</accession>
<sequence>MRMKLSSFVLAMVLLVVQIPAKTHANSLRHGAQAVITPSSPIVIPNQVDIDQPIPVQRQRTVQDELSQVFAAAPSVSSSKGRKGTGDACIGPVCGLGLFFASIGLTFVACFVVVYIADKRYDHVQNSRRRQDKYYSGMRKRRSSNAHLDFRRNCTGTAIRRRAA</sequence>